<organism evidence="2 3">
    <name type="scientific">Paractinoplanes lichenicola</name>
    <dbReference type="NCBI Taxonomy" id="2802976"/>
    <lineage>
        <taxon>Bacteria</taxon>
        <taxon>Bacillati</taxon>
        <taxon>Actinomycetota</taxon>
        <taxon>Actinomycetes</taxon>
        <taxon>Micromonosporales</taxon>
        <taxon>Micromonosporaceae</taxon>
        <taxon>Paractinoplanes</taxon>
    </lineage>
</organism>
<sequence length="69" mass="7579">MRHKTLAALALLLIVVSGWLAYTLILEETHLEPDANSRLDSALLIGIPALLGVGLAIVALRRRRRPVTR</sequence>
<keyword evidence="3" id="KW-1185">Reference proteome</keyword>
<protein>
    <submittedName>
        <fullName evidence="2">Uncharacterized protein</fullName>
    </submittedName>
</protein>
<name>A0ABS1VXV7_9ACTN</name>
<gene>
    <name evidence="2" type="ORF">JKJ07_33725</name>
</gene>
<reference evidence="2 3" key="1">
    <citation type="submission" date="2021-01" db="EMBL/GenBank/DDBJ databases">
        <title>Actinoplanes sp. nov. LDG1-01 isolated from lichen.</title>
        <authorList>
            <person name="Saeng-In P."/>
            <person name="Phongsopitanun W."/>
            <person name="Kanchanasin P."/>
            <person name="Yuki M."/>
            <person name="Kudo T."/>
            <person name="Ohkuma M."/>
            <person name="Tanasupawat S."/>
        </authorList>
    </citation>
    <scope>NUCLEOTIDE SEQUENCE [LARGE SCALE GENOMIC DNA]</scope>
    <source>
        <strain evidence="2 3">LDG1-01</strain>
    </source>
</reference>
<dbReference type="RefSeq" id="WP_202995943.1">
    <property type="nucleotide sequence ID" value="NZ_JAENHO010000010.1"/>
</dbReference>
<dbReference type="Proteomes" id="UP000598996">
    <property type="component" value="Unassembled WGS sequence"/>
</dbReference>
<proteinExistence type="predicted"/>
<keyword evidence="1" id="KW-1133">Transmembrane helix</keyword>
<comment type="caution">
    <text evidence="2">The sequence shown here is derived from an EMBL/GenBank/DDBJ whole genome shotgun (WGS) entry which is preliminary data.</text>
</comment>
<keyword evidence="1" id="KW-0812">Transmembrane</keyword>
<dbReference type="EMBL" id="JAENHO010000010">
    <property type="protein sequence ID" value="MBL7259287.1"/>
    <property type="molecule type" value="Genomic_DNA"/>
</dbReference>
<evidence type="ECO:0000313" key="2">
    <source>
        <dbReference type="EMBL" id="MBL7259287.1"/>
    </source>
</evidence>
<keyword evidence="1" id="KW-0472">Membrane</keyword>
<accession>A0ABS1VXV7</accession>
<evidence type="ECO:0000256" key="1">
    <source>
        <dbReference type="SAM" id="Phobius"/>
    </source>
</evidence>
<feature type="transmembrane region" description="Helical" evidence="1">
    <location>
        <begin position="39"/>
        <end position="60"/>
    </location>
</feature>
<evidence type="ECO:0000313" key="3">
    <source>
        <dbReference type="Proteomes" id="UP000598996"/>
    </source>
</evidence>